<keyword evidence="1" id="KW-0560">Oxidoreductase</keyword>
<evidence type="ECO:0008006" key="3">
    <source>
        <dbReference type="Google" id="ProtNLM"/>
    </source>
</evidence>
<name>A0A653E5L9_9PSED</name>
<dbReference type="SUPFAM" id="SSF54292">
    <property type="entry name" value="2Fe-2S ferredoxin-like"/>
    <property type="match status" value="1"/>
</dbReference>
<dbReference type="GO" id="GO:0016491">
    <property type="term" value="F:oxidoreductase activity"/>
    <property type="evidence" value="ECO:0007669"/>
    <property type="project" value="UniProtKB-KW"/>
</dbReference>
<dbReference type="GO" id="GO:0051536">
    <property type="term" value="F:iron-sulfur cluster binding"/>
    <property type="evidence" value="ECO:0007669"/>
    <property type="project" value="InterPro"/>
</dbReference>
<protein>
    <recommendedName>
        <fullName evidence="3">2Fe-2S iron-sulfur cluster binding domain-containing protein</fullName>
    </recommendedName>
</protein>
<dbReference type="EMBL" id="LR215729">
    <property type="protein sequence ID" value="VEV98037.1"/>
    <property type="molecule type" value="Genomic_DNA"/>
</dbReference>
<dbReference type="InterPro" id="IPR036010">
    <property type="entry name" value="2Fe-2S_ferredoxin-like_sf"/>
</dbReference>
<evidence type="ECO:0000256" key="1">
    <source>
        <dbReference type="ARBA" id="ARBA00023002"/>
    </source>
</evidence>
<dbReference type="RefSeq" id="WP_150548680.1">
    <property type="nucleotide sequence ID" value="NZ_LR215729.2"/>
</dbReference>
<dbReference type="AlphaFoldDB" id="A0A653E5L9"/>
<dbReference type="Pfam" id="PF13510">
    <property type="entry name" value="Fer2_4"/>
    <property type="match status" value="1"/>
</dbReference>
<evidence type="ECO:0000313" key="2">
    <source>
        <dbReference type="EMBL" id="VEV98037.1"/>
    </source>
</evidence>
<organism evidence="2">
    <name type="scientific">Pseudomonas marincola</name>
    <dbReference type="NCBI Taxonomy" id="437900"/>
    <lineage>
        <taxon>Bacteria</taxon>
        <taxon>Pseudomonadati</taxon>
        <taxon>Pseudomonadota</taxon>
        <taxon>Gammaproteobacteria</taxon>
        <taxon>Pseudomonadales</taxon>
        <taxon>Pseudomonadaceae</taxon>
        <taxon>Pseudomonas</taxon>
    </lineage>
</organism>
<reference evidence="2" key="1">
    <citation type="submission" date="2019-02" db="EMBL/GenBank/DDBJ databases">
        <authorList>
            <consortium name="Genoscope - CEA"/>
            <person name="William W."/>
        </authorList>
    </citation>
    <scope>NUCLEOTIDE SEQUENCE [LARGE SCALE GENOMIC DNA]</scope>
    <source>
        <strain evidence="2">YSy11</strain>
    </source>
</reference>
<dbReference type="InterPro" id="IPR042204">
    <property type="entry name" value="2Fe-2S-bd_N"/>
</dbReference>
<gene>
    <name evidence="2" type="ORF">PMYSY11_2993</name>
</gene>
<accession>A0A653E5L9</accession>
<dbReference type="Gene3D" id="3.10.20.440">
    <property type="entry name" value="2Fe-2S iron-sulphur cluster binding domain, sarcosine oxidase, alpha subunit, N-terminal domain"/>
    <property type="match status" value="1"/>
</dbReference>
<sequence length="112" mass="12072">MPTESLFTPLANAQSWVTIDYEGHQLRVPQGISIAAALLASGVRHSRTTPVQGANRAPFCMMGVCFECLVEVNGVPNRQGCMTLVSDGLRVRRQLGARKLAPLCAEGDCDEN</sequence>
<proteinExistence type="predicted"/>